<evidence type="ECO:0000313" key="2">
    <source>
        <dbReference type="Proteomes" id="UP001488838"/>
    </source>
</evidence>
<sequence>MGLLRRLDKYATSENRQMMVWSLLDALREGCHDERGCIVGLERPSRFDDSEPTVRTEVRIDLQHHMLFSKYFLCGKPVGQFFRLLEQELIGFDVETRVCSVLIELVVLPSDDDKVTEAVDNGQDASMVGKGVTKHLVFPFVEYIVTVDCLKRTCLSEIDIDIELKQDFEETLFIERVGETPGVPMWGSVHITMATWKELEEMAENLESHMDQDDSMPLVSVAVEKLDATPITSICCNPNEDRSCKVQDFIAKASLDQYLPMTDPFGVQFTRRSPSPLHKACQDDKVSRKLCMMTPLIFRADLVNELVENVGKCCCSVDQCVVHLTPHLLNLANDGKCQNAPHKTTTTEAARDRLILSLCRHQEVLMQTIQMD</sequence>
<proteinExistence type="predicted"/>
<name>A0AAW0I7M0_MYOGA</name>
<accession>A0AAW0I7M0</accession>
<dbReference type="AlphaFoldDB" id="A0AAW0I7M0"/>
<reference evidence="1 2" key="1">
    <citation type="journal article" date="2023" name="bioRxiv">
        <title>Conserved and derived expression patterns and positive selection on dental genes reveal complex evolutionary context of ever-growing rodent molars.</title>
        <authorList>
            <person name="Calamari Z.T."/>
            <person name="Song A."/>
            <person name="Cohen E."/>
            <person name="Akter M."/>
            <person name="Roy R.D."/>
            <person name="Hallikas O."/>
            <person name="Christensen M.M."/>
            <person name="Li P."/>
            <person name="Marangoni P."/>
            <person name="Jernvall J."/>
            <person name="Klein O.D."/>
        </authorList>
    </citation>
    <scope>NUCLEOTIDE SEQUENCE [LARGE SCALE GENOMIC DNA]</scope>
    <source>
        <strain evidence="1">V071</strain>
    </source>
</reference>
<gene>
    <name evidence="1" type="ORF">U0070_009346</name>
</gene>
<evidence type="ECO:0000313" key="1">
    <source>
        <dbReference type="EMBL" id="KAK7810312.1"/>
    </source>
</evidence>
<comment type="caution">
    <text evidence="1">The sequence shown here is derived from an EMBL/GenBank/DDBJ whole genome shotgun (WGS) entry which is preliminary data.</text>
</comment>
<dbReference type="EMBL" id="JBBHLL010000199">
    <property type="protein sequence ID" value="KAK7810312.1"/>
    <property type="molecule type" value="Genomic_DNA"/>
</dbReference>
<dbReference type="Proteomes" id="UP001488838">
    <property type="component" value="Unassembled WGS sequence"/>
</dbReference>
<organism evidence="1 2">
    <name type="scientific">Myodes glareolus</name>
    <name type="common">Bank vole</name>
    <name type="synonym">Clethrionomys glareolus</name>
    <dbReference type="NCBI Taxonomy" id="447135"/>
    <lineage>
        <taxon>Eukaryota</taxon>
        <taxon>Metazoa</taxon>
        <taxon>Chordata</taxon>
        <taxon>Craniata</taxon>
        <taxon>Vertebrata</taxon>
        <taxon>Euteleostomi</taxon>
        <taxon>Mammalia</taxon>
        <taxon>Eutheria</taxon>
        <taxon>Euarchontoglires</taxon>
        <taxon>Glires</taxon>
        <taxon>Rodentia</taxon>
        <taxon>Myomorpha</taxon>
        <taxon>Muroidea</taxon>
        <taxon>Cricetidae</taxon>
        <taxon>Arvicolinae</taxon>
        <taxon>Myodes</taxon>
    </lineage>
</organism>
<keyword evidence="2" id="KW-1185">Reference proteome</keyword>
<protein>
    <submittedName>
        <fullName evidence="1">Uncharacterized protein</fullName>
    </submittedName>
</protein>